<feature type="transmembrane region" description="Helical" evidence="1">
    <location>
        <begin position="52"/>
        <end position="70"/>
    </location>
</feature>
<feature type="transmembrane region" description="Helical" evidence="1">
    <location>
        <begin position="21"/>
        <end position="40"/>
    </location>
</feature>
<dbReference type="AlphaFoldDB" id="A0A336MMR7"/>
<proteinExistence type="predicted"/>
<keyword evidence="1" id="KW-1133">Transmembrane helix</keyword>
<feature type="transmembrane region" description="Helical" evidence="1">
    <location>
        <begin position="106"/>
        <end position="124"/>
    </location>
</feature>
<evidence type="ECO:0000256" key="1">
    <source>
        <dbReference type="SAM" id="Phobius"/>
    </source>
</evidence>
<keyword evidence="1" id="KW-0812">Transmembrane</keyword>
<feature type="transmembrane region" description="Helical" evidence="1">
    <location>
        <begin position="82"/>
        <end position="100"/>
    </location>
</feature>
<reference evidence="2" key="1">
    <citation type="submission" date="2018-07" db="EMBL/GenBank/DDBJ databases">
        <authorList>
            <person name="Quirk P.G."/>
            <person name="Krulwich T.A."/>
        </authorList>
    </citation>
    <scope>NUCLEOTIDE SEQUENCE</scope>
</reference>
<protein>
    <submittedName>
        <fullName evidence="2">CSON003034 protein</fullName>
    </submittedName>
</protein>
<accession>A0A336MMR7</accession>
<keyword evidence="1" id="KW-0472">Membrane</keyword>
<dbReference type="VEuPathDB" id="VectorBase:CSON003034"/>
<evidence type="ECO:0000313" key="2">
    <source>
        <dbReference type="EMBL" id="SSX30901.1"/>
    </source>
</evidence>
<dbReference type="EMBL" id="UFQT01001520">
    <property type="protein sequence ID" value="SSX30901.1"/>
    <property type="molecule type" value="Genomic_DNA"/>
</dbReference>
<sequence length="153" mass="17815">MSFFERFPRFNNCCFIFNLRLGALAIGFLLVLYYLIRLIISLVNLNSSPTVYVYYIIGLILGLYLTLGAYKEKQKWVESYLWGKLIFIILTSIDIIVLFFVKSPGFVLWLFLTWILEIYSWICVNSYNVQMREGGQEMTTTQGSDETPTVVTQ</sequence>
<organism evidence="2">
    <name type="scientific">Culicoides sonorensis</name>
    <name type="common">Biting midge</name>
    <dbReference type="NCBI Taxonomy" id="179676"/>
    <lineage>
        <taxon>Eukaryota</taxon>
        <taxon>Metazoa</taxon>
        <taxon>Ecdysozoa</taxon>
        <taxon>Arthropoda</taxon>
        <taxon>Hexapoda</taxon>
        <taxon>Insecta</taxon>
        <taxon>Pterygota</taxon>
        <taxon>Neoptera</taxon>
        <taxon>Endopterygota</taxon>
        <taxon>Diptera</taxon>
        <taxon>Nematocera</taxon>
        <taxon>Chironomoidea</taxon>
        <taxon>Ceratopogonidae</taxon>
        <taxon>Ceratopogoninae</taxon>
        <taxon>Culicoides</taxon>
        <taxon>Monoculicoides</taxon>
    </lineage>
</organism>
<gene>
    <name evidence="2" type="primary">CSON003034</name>
</gene>
<name>A0A336MMR7_CULSO</name>